<sequence length="151" mass="16004">VSRVGGELDQVFVLVRDGKERADLTLRVFSKDFGQVLSSIEAQGSVRSKDFREGTTPAEGVASPSEKPDARLTVSFVERESSVKGRIITTLQKAKEVKPLVEAGLEAIADFRDVARSGMTTGMGCAALRTALAPYAGDATDGDETKPTEAG</sequence>
<comment type="caution">
    <text evidence="2">The sequence shown here is derived from an EMBL/GenBank/DDBJ whole genome shotgun (WGS) entry which is preliminary data.</text>
</comment>
<feature type="non-terminal residue" evidence="2">
    <location>
        <position position="1"/>
    </location>
</feature>
<organism evidence="2">
    <name type="scientific">marine sediment metagenome</name>
    <dbReference type="NCBI Taxonomy" id="412755"/>
    <lineage>
        <taxon>unclassified sequences</taxon>
        <taxon>metagenomes</taxon>
        <taxon>ecological metagenomes</taxon>
    </lineage>
</organism>
<dbReference type="EMBL" id="LAZR01070251">
    <property type="protein sequence ID" value="KKK43407.1"/>
    <property type="molecule type" value="Genomic_DNA"/>
</dbReference>
<gene>
    <name evidence="2" type="ORF">LCGC14_3168480</name>
</gene>
<proteinExistence type="predicted"/>
<protein>
    <submittedName>
        <fullName evidence="2">Uncharacterized protein</fullName>
    </submittedName>
</protein>
<dbReference type="AlphaFoldDB" id="A0A0F8VGC3"/>
<evidence type="ECO:0000256" key="1">
    <source>
        <dbReference type="SAM" id="MobiDB-lite"/>
    </source>
</evidence>
<feature type="region of interest" description="Disordered" evidence="1">
    <location>
        <begin position="46"/>
        <end position="69"/>
    </location>
</feature>
<reference evidence="2" key="1">
    <citation type="journal article" date="2015" name="Nature">
        <title>Complex archaea that bridge the gap between prokaryotes and eukaryotes.</title>
        <authorList>
            <person name="Spang A."/>
            <person name="Saw J.H."/>
            <person name="Jorgensen S.L."/>
            <person name="Zaremba-Niedzwiedzka K."/>
            <person name="Martijn J."/>
            <person name="Lind A.E."/>
            <person name="van Eijk R."/>
            <person name="Schleper C."/>
            <person name="Guy L."/>
            <person name="Ettema T.J."/>
        </authorList>
    </citation>
    <scope>NUCLEOTIDE SEQUENCE</scope>
</reference>
<accession>A0A0F8VGC3</accession>
<name>A0A0F8VGC3_9ZZZZ</name>
<evidence type="ECO:0000313" key="2">
    <source>
        <dbReference type="EMBL" id="KKK43407.1"/>
    </source>
</evidence>